<name>A0A8X7RCI6_BRACI</name>
<comment type="caution">
    <text evidence="1">The sequence shown here is derived from an EMBL/GenBank/DDBJ whole genome shotgun (WGS) entry which is preliminary data.</text>
</comment>
<keyword evidence="2" id="KW-1185">Reference proteome</keyword>
<organism evidence="1 2">
    <name type="scientific">Brassica carinata</name>
    <name type="common">Ethiopian mustard</name>
    <name type="synonym">Abyssinian cabbage</name>
    <dbReference type="NCBI Taxonomy" id="52824"/>
    <lineage>
        <taxon>Eukaryota</taxon>
        <taxon>Viridiplantae</taxon>
        <taxon>Streptophyta</taxon>
        <taxon>Embryophyta</taxon>
        <taxon>Tracheophyta</taxon>
        <taxon>Spermatophyta</taxon>
        <taxon>Magnoliopsida</taxon>
        <taxon>eudicotyledons</taxon>
        <taxon>Gunneridae</taxon>
        <taxon>Pentapetalae</taxon>
        <taxon>rosids</taxon>
        <taxon>malvids</taxon>
        <taxon>Brassicales</taxon>
        <taxon>Brassicaceae</taxon>
        <taxon>Brassiceae</taxon>
        <taxon>Brassica</taxon>
    </lineage>
</organism>
<proteinExistence type="predicted"/>
<dbReference type="Proteomes" id="UP000886595">
    <property type="component" value="Unassembled WGS sequence"/>
</dbReference>
<reference evidence="1 2" key="1">
    <citation type="submission" date="2020-02" db="EMBL/GenBank/DDBJ databases">
        <authorList>
            <person name="Ma Q."/>
            <person name="Huang Y."/>
            <person name="Song X."/>
            <person name="Pei D."/>
        </authorList>
    </citation>
    <scope>NUCLEOTIDE SEQUENCE [LARGE SCALE GENOMIC DNA]</scope>
    <source>
        <strain evidence="1">Sxm20200214</strain>
        <tissue evidence="1">Leaf</tissue>
    </source>
</reference>
<evidence type="ECO:0000313" key="1">
    <source>
        <dbReference type="EMBL" id="KAG2285343.1"/>
    </source>
</evidence>
<evidence type="ECO:0000313" key="2">
    <source>
        <dbReference type="Proteomes" id="UP000886595"/>
    </source>
</evidence>
<accession>A0A8X7RCI6</accession>
<dbReference type="EMBL" id="JAAMPC010000010">
    <property type="protein sequence ID" value="KAG2285343.1"/>
    <property type="molecule type" value="Genomic_DNA"/>
</dbReference>
<dbReference type="AlphaFoldDB" id="A0A8X7RCI6"/>
<protein>
    <submittedName>
        <fullName evidence="1">Uncharacterized protein</fullName>
    </submittedName>
</protein>
<sequence>MDTMEVEDFRVENTVLKAVVAIDSKVEIVLVMDTKVVDGVLEVAVDTIVEVVEDFRMGNHGGRGHGGWIASGDSDGYGSEVVVDGMVEVVKIL</sequence>
<gene>
    <name evidence="1" type="ORF">Bca52824_044947</name>
</gene>